<reference evidence="6 7" key="2">
    <citation type="journal article" date="2008" name="Nature">
        <title>The Phaeodactylum genome reveals the evolutionary history of diatom genomes.</title>
        <authorList>
            <person name="Bowler C."/>
            <person name="Allen A.E."/>
            <person name="Badger J.H."/>
            <person name="Grimwood J."/>
            <person name="Jabbari K."/>
            <person name="Kuo A."/>
            <person name="Maheswari U."/>
            <person name="Martens C."/>
            <person name="Maumus F."/>
            <person name="Otillar R.P."/>
            <person name="Rayko E."/>
            <person name="Salamov A."/>
            <person name="Vandepoele K."/>
            <person name="Beszteri B."/>
            <person name="Gruber A."/>
            <person name="Heijde M."/>
            <person name="Katinka M."/>
            <person name="Mock T."/>
            <person name="Valentin K."/>
            <person name="Verret F."/>
            <person name="Berges J.A."/>
            <person name="Brownlee C."/>
            <person name="Cadoret J.P."/>
            <person name="Chiovitti A."/>
            <person name="Choi C.J."/>
            <person name="Coesel S."/>
            <person name="De Martino A."/>
            <person name="Detter J.C."/>
            <person name="Durkin C."/>
            <person name="Falciatore A."/>
            <person name="Fournet J."/>
            <person name="Haruta M."/>
            <person name="Huysman M.J."/>
            <person name="Jenkins B.D."/>
            <person name="Jiroutova K."/>
            <person name="Jorgensen R.E."/>
            <person name="Joubert Y."/>
            <person name="Kaplan A."/>
            <person name="Kroger N."/>
            <person name="Kroth P.G."/>
            <person name="La Roche J."/>
            <person name="Lindquist E."/>
            <person name="Lommer M."/>
            <person name="Martin-Jezequel V."/>
            <person name="Lopez P.J."/>
            <person name="Lucas S."/>
            <person name="Mangogna M."/>
            <person name="McGinnis K."/>
            <person name="Medlin L.K."/>
            <person name="Montsant A."/>
            <person name="Oudot-Le Secq M.P."/>
            <person name="Napoli C."/>
            <person name="Obornik M."/>
            <person name="Parker M.S."/>
            <person name="Petit J.L."/>
            <person name="Porcel B.M."/>
            <person name="Poulsen N."/>
            <person name="Robison M."/>
            <person name="Rychlewski L."/>
            <person name="Rynearson T.A."/>
            <person name="Schmutz J."/>
            <person name="Shapiro H."/>
            <person name="Siaut M."/>
            <person name="Stanley M."/>
            <person name="Sussman M.R."/>
            <person name="Taylor A.R."/>
            <person name="Vardi A."/>
            <person name="von Dassow P."/>
            <person name="Vyverman W."/>
            <person name="Willis A."/>
            <person name="Wyrwicz L.S."/>
            <person name="Rokhsar D.S."/>
            <person name="Weissenbach J."/>
            <person name="Armbrust E.V."/>
            <person name="Green B.R."/>
            <person name="Van de Peer Y."/>
            <person name="Grigoriev I.V."/>
        </authorList>
    </citation>
    <scope>NUCLEOTIDE SEQUENCE [LARGE SCALE GENOMIC DNA]</scope>
    <source>
        <strain evidence="6 7">CCMP1335</strain>
    </source>
</reference>
<dbReference type="InterPro" id="IPR014001">
    <property type="entry name" value="Helicase_ATP-bd"/>
</dbReference>
<accession>B8BSZ2</accession>
<protein>
    <submittedName>
        <fullName evidence="6">Uncharacterized protein</fullName>
    </submittedName>
</protein>
<dbReference type="SMART" id="SM00487">
    <property type="entry name" value="DEXDc"/>
    <property type="match status" value="1"/>
</dbReference>
<proteinExistence type="predicted"/>
<dbReference type="GO" id="GO:0005524">
    <property type="term" value="F:ATP binding"/>
    <property type="evidence" value="ECO:0007669"/>
    <property type="project" value="InterPro"/>
</dbReference>
<dbReference type="Gene3D" id="3.40.50.300">
    <property type="entry name" value="P-loop containing nucleotide triphosphate hydrolases"/>
    <property type="match status" value="2"/>
</dbReference>
<feature type="compositionally biased region" description="Low complexity" evidence="2">
    <location>
        <begin position="59"/>
        <end position="70"/>
    </location>
</feature>
<dbReference type="InParanoid" id="B8BSZ2"/>
<dbReference type="STRING" id="35128.B8BSZ2"/>
<evidence type="ECO:0000259" key="5">
    <source>
        <dbReference type="PROSITE" id="PS51194"/>
    </source>
</evidence>
<dbReference type="Pfam" id="PF00271">
    <property type="entry name" value="Helicase_C"/>
    <property type="match status" value="1"/>
</dbReference>
<dbReference type="EMBL" id="CM000638">
    <property type="protein sequence ID" value="EED95627.1"/>
    <property type="molecule type" value="Genomic_DNA"/>
</dbReference>
<gene>
    <name evidence="6" type="ORF">THAPSDRAFT_20605</name>
</gene>
<evidence type="ECO:0000259" key="4">
    <source>
        <dbReference type="PROSITE" id="PS51192"/>
    </source>
</evidence>
<dbReference type="GeneID" id="7452525"/>
<dbReference type="PROSITE" id="PS51192">
    <property type="entry name" value="HELICASE_ATP_BIND_1"/>
    <property type="match status" value="1"/>
</dbReference>
<sequence length="711" mass="80254">MSNLHLRPYQKAVVDAIGNQNAIVKMPTGSGKTFVAAEFIRRDLMIRNQSAKSRRQQQDTDSATVATASTVSSSENWSQVSSNSSQPTSEEMTALFLVPTCNLVSQQANTVRAWIGNGYEVTEYRGGMTSPTKRFDVLVSTPQSFLVRRVLMFRTIIANFCRCLNITPPHLLQTLQQIEADKKWFNWSNIFACVFDEVHHVLKDHPYRIIAMLIKGWESQNDNNSKVHILGLSASLTYAVGHRAVEVSLSNLCHDLGVTKMISPTEEELLAGGYVPQDDSIETMQKPWDVPKGVIPESDRKQHLIHEMFMTRVENRTTTHFASRIYAVVREIEREIKSQCGNVSKSESSFKSPLGQIKLTSWEDFAHKMTKKHVGALSVLYQLLEIWYVALRMVCQSWEEEEQLVIQWLVINDGFHKEGWFGPKLEASLNLVHRLYSNGGIQSEKLVSLKQHLIDKRKRKGVSFRCIIFVKQRISAYVLSQHLNNDGGCMRHGLRTGYVAARNSRITPSIKVTPGEASNCVVGFRSGEINVIVATSGFDVPEANVVISYDELKDTVELCQRFGRARQKTSCLTLMSERKDRPLTDLKDVKQHQDTIIKDFDPAKNQQRLMARQQSQLDRERAASTVLQDTVRCEKSPLECLNVYAAKTKAVAKTESFELGSDRKYRCAMMYSSLSRNAEGTGEGTTKKQAQHKAAMIILKQLRASDKARVA</sequence>
<feature type="domain" description="DRBM" evidence="3">
    <location>
        <begin position="636"/>
        <end position="704"/>
    </location>
</feature>
<name>B8BSZ2_THAPS</name>
<dbReference type="Gene3D" id="3.30.160.20">
    <property type="match status" value="1"/>
</dbReference>
<dbReference type="InterPro" id="IPR014720">
    <property type="entry name" value="dsRBD_dom"/>
</dbReference>
<dbReference type="InterPro" id="IPR027417">
    <property type="entry name" value="P-loop_NTPase"/>
</dbReference>
<dbReference type="InterPro" id="IPR006935">
    <property type="entry name" value="Helicase/UvrB_N"/>
</dbReference>
<dbReference type="RefSeq" id="XP_002285986.1">
    <property type="nucleotide sequence ID" value="XM_002285950.1"/>
</dbReference>
<feature type="domain" description="Helicase C-terminal" evidence="5">
    <location>
        <begin position="448"/>
        <end position="608"/>
    </location>
</feature>
<dbReference type="SUPFAM" id="SSF54768">
    <property type="entry name" value="dsRNA-binding domain-like"/>
    <property type="match status" value="1"/>
</dbReference>
<dbReference type="eggNOG" id="KOG0354">
    <property type="taxonomic scope" value="Eukaryota"/>
</dbReference>
<dbReference type="HOGENOM" id="CLU_388591_0_0_1"/>
<evidence type="ECO:0000313" key="7">
    <source>
        <dbReference type="Proteomes" id="UP000001449"/>
    </source>
</evidence>
<feature type="domain" description="Helicase ATP-binding" evidence="4">
    <location>
        <begin position="13"/>
        <end position="254"/>
    </location>
</feature>
<dbReference type="Proteomes" id="UP000001449">
    <property type="component" value="Chromosome 1"/>
</dbReference>
<dbReference type="InterPro" id="IPR001650">
    <property type="entry name" value="Helicase_C-like"/>
</dbReference>
<dbReference type="KEGG" id="tps:THAPSDRAFT_20605"/>
<dbReference type="GO" id="GO:0003723">
    <property type="term" value="F:RNA binding"/>
    <property type="evidence" value="ECO:0007669"/>
    <property type="project" value="UniProtKB-UniRule"/>
</dbReference>
<evidence type="ECO:0000256" key="2">
    <source>
        <dbReference type="SAM" id="MobiDB-lite"/>
    </source>
</evidence>
<reference evidence="6 7" key="1">
    <citation type="journal article" date="2004" name="Science">
        <title>The genome of the diatom Thalassiosira pseudonana: ecology, evolution, and metabolism.</title>
        <authorList>
            <person name="Armbrust E.V."/>
            <person name="Berges J.A."/>
            <person name="Bowler C."/>
            <person name="Green B.R."/>
            <person name="Martinez D."/>
            <person name="Putnam N.H."/>
            <person name="Zhou S."/>
            <person name="Allen A.E."/>
            <person name="Apt K.E."/>
            <person name="Bechner M."/>
            <person name="Brzezinski M.A."/>
            <person name="Chaal B.K."/>
            <person name="Chiovitti A."/>
            <person name="Davis A.K."/>
            <person name="Demarest M.S."/>
            <person name="Detter J.C."/>
            <person name="Glavina T."/>
            <person name="Goodstein D."/>
            <person name="Hadi M.Z."/>
            <person name="Hellsten U."/>
            <person name="Hildebrand M."/>
            <person name="Jenkins B.D."/>
            <person name="Jurka J."/>
            <person name="Kapitonov V.V."/>
            <person name="Kroger N."/>
            <person name="Lau W.W."/>
            <person name="Lane T.W."/>
            <person name="Larimer F.W."/>
            <person name="Lippmeier J.C."/>
            <person name="Lucas S."/>
            <person name="Medina M."/>
            <person name="Montsant A."/>
            <person name="Obornik M."/>
            <person name="Parker M.S."/>
            <person name="Palenik B."/>
            <person name="Pazour G.J."/>
            <person name="Richardson P.M."/>
            <person name="Rynearson T.A."/>
            <person name="Saito M.A."/>
            <person name="Schwartz D.C."/>
            <person name="Thamatrakoln K."/>
            <person name="Valentin K."/>
            <person name="Vardi A."/>
            <person name="Wilkerson F.P."/>
            <person name="Rokhsar D.S."/>
        </authorList>
    </citation>
    <scope>NUCLEOTIDE SEQUENCE [LARGE SCALE GENOMIC DNA]</scope>
    <source>
        <strain evidence="6 7">CCMP1335</strain>
    </source>
</reference>
<evidence type="ECO:0000256" key="1">
    <source>
        <dbReference type="PROSITE-ProRule" id="PRU00266"/>
    </source>
</evidence>
<organism evidence="6 7">
    <name type="scientific">Thalassiosira pseudonana</name>
    <name type="common">Marine diatom</name>
    <name type="synonym">Cyclotella nana</name>
    <dbReference type="NCBI Taxonomy" id="35128"/>
    <lineage>
        <taxon>Eukaryota</taxon>
        <taxon>Sar</taxon>
        <taxon>Stramenopiles</taxon>
        <taxon>Ochrophyta</taxon>
        <taxon>Bacillariophyta</taxon>
        <taxon>Coscinodiscophyceae</taxon>
        <taxon>Thalassiosirophycidae</taxon>
        <taxon>Thalassiosirales</taxon>
        <taxon>Thalassiosiraceae</taxon>
        <taxon>Thalassiosira</taxon>
    </lineage>
</organism>
<dbReference type="PaxDb" id="35128-Thaps20605"/>
<dbReference type="GO" id="GO:0003677">
    <property type="term" value="F:DNA binding"/>
    <property type="evidence" value="ECO:0007669"/>
    <property type="project" value="InterPro"/>
</dbReference>
<evidence type="ECO:0000259" key="3">
    <source>
        <dbReference type="PROSITE" id="PS50137"/>
    </source>
</evidence>
<dbReference type="GO" id="GO:0005737">
    <property type="term" value="C:cytoplasm"/>
    <property type="evidence" value="ECO:0000318"/>
    <property type="project" value="GO_Central"/>
</dbReference>
<dbReference type="AlphaFoldDB" id="B8BSZ2"/>
<dbReference type="PANTHER" id="PTHR14074">
    <property type="entry name" value="HELICASE WITH DEATH DOMAIN-RELATED"/>
    <property type="match status" value="1"/>
</dbReference>
<dbReference type="InterPro" id="IPR051363">
    <property type="entry name" value="RLR_Helicase"/>
</dbReference>
<keyword evidence="7" id="KW-1185">Reference proteome</keyword>
<dbReference type="CDD" id="cd00048">
    <property type="entry name" value="DSRM_SF"/>
    <property type="match status" value="1"/>
</dbReference>
<dbReference type="SUPFAM" id="SSF52540">
    <property type="entry name" value="P-loop containing nucleoside triphosphate hydrolases"/>
    <property type="match status" value="1"/>
</dbReference>
<feature type="region of interest" description="Disordered" evidence="2">
    <location>
        <begin position="49"/>
        <end position="70"/>
    </location>
</feature>
<dbReference type="PROSITE" id="PS51194">
    <property type="entry name" value="HELICASE_CTER"/>
    <property type="match status" value="1"/>
</dbReference>
<evidence type="ECO:0000313" key="6">
    <source>
        <dbReference type="EMBL" id="EED95627.1"/>
    </source>
</evidence>
<keyword evidence="1" id="KW-0694">RNA-binding</keyword>
<dbReference type="GO" id="GO:0016787">
    <property type="term" value="F:hydrolase activity"/>
    <property type="evidence" value="ECO:0007669"/>
    <property type="project" value="InterPro"/>
</dbReference>
<dbReference type="PANTHER" id="PTHR14074:SF16">
    <property type="entry name" value="ANTIVIRAL INNATE IMMUNE RESPONSE RECEPTOR RIG-I"/>
    <property type="match status" value="1"/>
</dbReference>
<dbReference type="PROSITE" id="PS50137">
    <property type="entry name" value="DS_RBD"/>
    <property type="match status" value="1"/>
</dbReference>
<dbReference type="Pfam" id="PF04851">
    <property type="entry name" value="ResIII"/>
    <property type="match status" value="1"/>
</dbReference>
<dbReference type="OMA" id="MCHELRI"/>